<feature type="transmembrane region" description="Helical" evidence="8">
    <location>
        <begin position="246"/>
        <end position="268"/>
    </location>
</feature>
<reference evidence="10 11" key="1">
    <citation type="submission" date="2020-08" db="EMBL/GenBank/DDBJ databases">
        <title>Genomic Encyclopedia of Type Strains, Phase IV (KMG-IV): sequencing the most valuable type-strain genomes for metagenomic binning, comparative biology and taxonomic classification.</title>
        <authorList>
            <person name="Goeker M."/>
        </authorList>
    </citation>
    <scope>NUCLEOTIDE SEQUENCE [LARGE SCALE GENOMIC DNA]</scope>
    <source>
        <strain evidence="10 11">DSM 16268</strain>
    </source>
</reference>
<dbReference type="Proteomes" id="UP000523821">
    <property type="component" value="Unassembled WGS sequence"/>
</dbReference>
<dbReference type="GO" id="GO:0009103">
    <property type="term" value="P:lipopolysaccharide biosynthetic process"/>
    <property type="evidence" value="ECO:0007669"/>
    <property type="project" value="UniProtKB-ARBA"/>
</dbReference>
<gene>
    <name evidence="10" type="ORF">GGQ63_000129</name>
</gene>
<feature type="transmembrane region" description="Helical" evidence="8">
    <location>
        <begin position="358"/>
        <end position="380"/>
    </location>
</feature>
<feature type="transmembrane region" description="Helical" evidence="8">
    <location>
        <begin position="81"/>
        <end position="100"/>
    </location>
</feature>
<evidence type="ECO:0000256" key="7">
    <source>
        <dbReference type="ARBA" id="ARBA00023136"/>
    </source>
</evidence>
<evidence type="ECO:0000313" key="10">
    <source>
        <dbReference type="EMBL" id="MBB5751086.1"/>
    </source>
</evidence>
<evidence type="ECO:0000313" key="11">
    <source>
        <dbReference type="Proteomes" id="UP000523821"/>
    </source>
</evidence>
<keyword evidence="11" id="KW-1185">Reference proteome</keyword>
<dbReference type="EMBL" id="JACHOO010000001">
    <property type="protein sequence ID" value="MBB5751086.1"/>
    <property type="molecule type" value="Genomic_DNA"/>
</dbReference>
<comment type="caution">
    <text evidence="10">The sequence shown here is derived from an EMBL/GenBank/DDBJ whole genome shotgun (WGS) entry which is preliminary data.</text>
</comment>
<evidence type="ECO:0000256" key="2">
    <source>
        <dbReference type="ARBA" id="ARBA00022475"/>
    </source>
</evidence>
<comment type="subcellular location">
    <subcellularLocation>
        <location evidence="1">Cell membrane</location>
        <topology evidence="1">Multi-pass membrane protein</topology>
    </subcellularLocation>
</comment>
<dbReference type="InterPro" id="IPR038731">
    <property type="entry name" value="RgtA/B/C-like"/>
</dbReference>
<evidence type="ECO:0000256" key="4">
    <source>
        <dbReference type="ARBA" id="ARBA00022679"/>
    </source>
</evidence>
<dbReference type="RefSeq" id="WP_183851671.1">
    <property type="nucleotide sequence ID" value="NZ_JACHOO010000001.1"/>
</dbReference>
<dbReference type="Pfam" id="PF13231">
    <property type="entry name" value="PMT_2"/>
    <property type="match status" value="1"/>
</dbReference>
<evidence type="ECO:0000256" key="8">
    <source>
        <dbReference type="SAM" id="Phobius"/>
    </source>
</evidence>
<evidence type="ECO:0000259" key="9">
    <source>
        <dbReference type="Pfam" id="PF13231"/>
    </source>
</evidence>
<accession>A0A7W9CT72</accession>
<feature type="transmembrane region" description="Helical" evidence="8">
    <location>
        <begin position="109"/>
        <end position="128"/>
    </location>
</feature>
<feature type="transmembrane region" description="Helical" evidence="8">
    <location>
        <begin position="328"/>
        <end position="346"/>
    </location>
</feature>
<dbReference type="GO" id="GO:0016763">
    <property type="term" value="F:pentosyltransferase activity"/>
    <property type="evidence" value="ECO:0007669"/>
    <property type="project" value="TreeGrafter"/>
</dbReference>
<feature type="transmembrane region" description="Helical" evidence="8">
    <location>
        <begin position="302"/>
        <end position="321"/>
    </location>
</feature>
<evidence type="ECO:0000256" key="5">
    <source>
        <dbReference type="ARBA" id="ARBA00022692"/>
    </source>
</evidence>
<keyword evidence="4" id="KW-0808">Transferase</keyword>
<evidence type="ECO:0000256" key="6">
    <source>
        <dbReference type="ARBA" id="ARBA00022989"/>
    </source>
</evidence>
<feature type="transmembrane region" description="Helical" evidence="8">
    <location>
        <begin position="12"/>
        <end position="32"/>
    </location>
</feature>
<organism evidence="10 11">
    <name type="scientific">Prosthecomicrobium pneumaticum</name>
    <dbReference type="NCBI Taxonomy" id="81895"/>
    <lineage>
        <taxon>Bacteria</taxon>
        <taxon>Pseudomonadati</taxon>
        <taxon>Pseudomonadota</taxon>
        <taxon>Alphaproteobacteria</taxon>
        <taxon>Hyphomicrobiales</taxon>
        <taxon>Kaistiaceae</taxon>
        <taxon>Prosthecomicrobium</taxon>
    </lineage>
</organism>
<dbReference type="GO" id="GO:0005886">
    <property type="term" value="C:plasma membrane"/>
    <property type="evidence" value="ECO:0007669"/>
    <property type="project" value="UniProtKB-SubCell"/>
</dbReference>
<proteinExistence type="predicted"/>
<feature type="transmembrane region" description="Helical" evidence="8">
    <location>
        <begin position="205"/>
        <end position="225"/>
    </location>
</feature>
<dbReference type="InterPro" id="IPR050297">
    <property type="entry name" value="LipidA_mod_glycosyltrf_83"/>
</dbReference>
<keyword evidence="2" id="KW-1003">Cell membrane</keyword>
<feature type="domain" description="Glycosyltransferase RgtA/B/C/D-like" evidence="9">
    <location>
        <begin position="59"/>
        <end position="218"/>
    </location>
</feature>
<keyword evidence="6 8" id="KW-1133">Transmembrane helix</keyword>
<evidence type="ECO:0000256" key="3">
    <source>
        <dbReference type="ARBA" id="ARBA00022676"/>
    </source>
</evidence>
<dbReference type="PANTHER" id="PTHR33908">
    <property type="entry name" value="MANNOSYLTRANSFERASE YKCB-RELATED"/>
    <property type="match status" value="1"/>
</dbReference>
<protein>
    <recommendedName>
        <fullName evidence="9">Glycosyltransferase RgtA/B/C/D-like domain-containing protein</fullName>
    </recommendedName>
</protein>
<evidence type="ECO:0000256" key="1">
    <source>
        <dbReference type="ARBA" id="ARBA00004651"/>
    </source>
</evidence>
<name>A0A7W9CT72_9HYPH</name>
<sequence length="532" mass="58441">MTTTAVGERGRLDPVVLGILLYFAAHTLIRVVGVPNFGVDDTEAEVRTQIFSLYYNARNPPLFDWLFYGAQQLFGSTNTTIHLLKAVLYSGAGILLYYGIRPFFRHRSALYAAILGYPSTIFFGWFTFQQFSHTAAFFLAIGLVVYAYMRVLKHGNAGAYVLLGVALGLGFMSKYLFAILFVALFVSGLMRPAYRARLLSAKMLVVLPVALLILVPFAIGFWLNIDETGATLRHRIVGSASSVAESLFWLAALSAFYWLPLVALLGAAHLRWRGRSAPTATEHSEGVVGPGDPDFYPWMRDATLIMIATMVFAVTVLGTEIGSGGERYLVGALPLLPVAIFAWVDRRPAFPADAVRRFLRFAMVFIIGTAAVRILFFVLAAPPVCMPRCMVFVDYGNVLQQLTPLPGETGVVLTDHVHIGSNLRQYLPDTFVRVGSYNRRDVFGLPAPEVRSCHLVWFERFRKDRPSTAEEALSSVLGRPATAQDMAAVGTPETVTLGWWTRLLEARDPPPLLGVAKVDPASPICGDPQPGG</sequence>
<feature type="transmembrane region" description="Helical" evidence="8">
    <location>
        <begin position="159"/>
        <end position="185"/>
    </location>
</feature>
<feature type="transmembrane region" description="Helical" evidence="8">
    <location>
        <begin position="134"/>
        <end position="152"/>
    </location>
</feature>
<keyword evidence="5 8" id="KW-0812">Transmembrane</keyword>
<keyword evidence="3" id="KW-0328">Glycosyltransferase</keyword>
<dbReference type="AlphaFoldDB" id="A0A7W9CT72"/>
<keyword evidence="7 8" id="KW-0472">Membrane</keyword>
<dbReference type="PANTHER" id="PTHR33908:SF11">
    <property type="entry name" value="MEMBRANE PROTEIN"/>
    <property type="match status" value="1"/>
</dbReference>